<comment type="caution">
    <text evidence="1">The sequence shown here is derived from an EMBL/GenBank/DDBJ whole genome shotgun (WGS) entry which is preliminary data.</text>
</comment>
<accession>X6L953</accession>
<reference evidence="1 2" key="1">
    <citation type="journal article" date="2013" name="Curr. Biol.">
        <title>The Genome of the Foraminiferan Reticulomyxa filosa.</title>
        <authorList>
            <person name="Glockner G."/>
            <person name="Hulsmann N."/>
            <person name="Schleicher M."/>
            <person name="Noegel A.A."/>
            <person name="Eichinger L."/>
            <person name="Gallinger C."/>
            <person name="Pawlowski J."/>
            <person name="Sierra R."/>
            <person name="Euteneuer U."/>
            <person name="Pillet L."/>
            <person name="Moustafa A."/>
            <person name="Platzer M."/>
            <person name="Groth M."/>
            <person name="Szafranski K."/>
            <person name="Schliwa M."/>
        </authorList>
    </citation>
    <scope>NUCLEOTIDE SEQUENCE [LARGE SCALE GENOMIC DNA]</scope>
</reference>
<gene>
    <name evidence="1" type="ORF">RFI_38920</name>
</gene>
<feature type="non-terminal residue" evidence="1">
    <location>
        <position position="1"/>
    </location>
</feature>
<evidence type="ECO:0000313" key="1">
    <source>
        <dbReference type="EMBL" id="ETN98572.1"/>
    </source>
</evidence>
<sequence length="220" mass="25915">INSNSIIINEIDIILTRWNKIMKNNFIQNVKQQRVDFYENKNKQEIVNCIEYFPEDPPIQILYSIITLFQSNPTKKKIKSKYSKKIEKNSLKSEESDYDRYNSDDSIISDMKGDIIEPIFLTEFHCSNPNCIHRYQNCNNNSIDLCSASNNEKKEISPSVTERSFSNINKKRRLNDGSAQIIAQNIEHEQKIDKKRNEKLYISDLDEYCHSNKNSKIIFF</sequence>
<evidence type="ECO:0000313" key="2">
    <source>
        <dbReference type="Proteomes" id="UP000023152"/>
    </source>
</evidence>
<dbReference type="AlphaFoldDB" id="X6L953"/>
<protein>
    <submittedName>
        <fullName evidence="1">Uncharacterized protein</fullName>
    </submittedName>
</protein>
<name>X6L953_RETFI</name>
<proteinExistence type="predicted"/>
<organism evidence="1 2">
    <name type="scientific">Reticulomyxa filosa</name>
    <dbReference type="NCBI Taxonomy" id="46433"/>
    <lineage>
        <taxon>Eukaryota</taxon>
        <taxon>Sar</taxon>
        <taxon>Rhizaria</taxon>
        <taxon>Retaria</taxon>
        <taxon>Foraminifera</taxon>
        <taxon>Monothalamids</taxon>
        <taxon>Reticulomyxidae</taxon>
        <taxon>Reticulomyxa</taxon>
    </lineage>
</organism>
<dbReference type="EMBL" id="ASPP01046380">
    <property type="protein sequence ID" value="ETN98572.1"/>
    <property type="molecule type" value="Genomic_DNA"/>
</dbReference>
<dbReference type="Proteomes" id="UP000023152">
    <property type="component" value="Unassembled WGS sequence"/>
</dbReference>
<keyword evidence="2" id="KW-1185">Reference proteome</keyword>